<evidence type="ECO:0000313" key="3">
    <source>
        <dbReference type="Proteomes" id="UP000215914"/>
    </source>
</evidence>
<protein>
    <submittedName>
        <fullName evidence="2">Uncharacterized protein</fullName>
    </submittedName>
</protein>
<dbReference type="InParanoid" id="A0A251S8G9"/>
<sequence length="58" mass="6619">MYTSFSTLLLPSGRKFAGIVNQKIFPISVFRWLFYHSCIFVCKKSGIEGKGDKVRGRC</sequence>
<reference evidence="1" key="3">
    <citation type="submission" date="2020-06" db="EMBL/GenBank/DDBJ databases">
        <title>Helianthus annuus Genome sequencing and assembly Release 2.</title>
        <authorList>
            <person name="Gouzy J."/>
            <person name="Langlade N."/>
            <person name="Munos S."/>
        </authorList>
    </citation>
    <scope>NUCLEOTIDE SEQUENCE</scope>
    <source>
        <tissue evidence="1">Leaves</tissue>
    </source>
</reference>
<organism evidence="2 3">
    <name type="scientific">Helianthus annuus</name>
    <name type="common">Common sunflower</name>
    <dbReference type="NCBI Taxonomy" id="4232"/>
    <lineage>
        <taxon>Eukaryota</taxon>
        <taxon>Viridiplantae</taxon>
        <taxon>Streptophyta</taxon>
        <taxon>Embryophyta</taxon>
        <taxon>Tracheophyta</taxon>
        <taxon>Spermatophyta</taxon>
        <taxon>Magnoliopsida</taxon>
        <taxon>eudicotyledons</taxon>
        <taxon>Gunneridae</taxon>
        <taxon>Pentapetalae</taxon>
        <taxon>asterids</taxon>
        <taxon>campanulids</taxon>
        <taxon>Asterales</taxon>
        <taxon>Asteraceae</taxon>
        <taxon>Asteroideae</taxon>
        <taxon>Heliantheae alliance</taxon>
        <taxon>Heliantheae</taxon>
        <taxon>Helianthus</taxon>
    </lineage>
</organism>
<dbReference type="AlphaFoldDB" id="A0A251S8G9"/>
<evidence type="ECO:0000313" key="2">
    <source>
        <dbReference type="EMBL" id="OTF94958.1"/>
    </source>
</evidence>
<evidence type="ECO:0000313" key="1">
    <source>
        <dbReference type="EMBL" id="KAF5764162.1"/>
    </source>
</evidence>
<gene>
    <name evidence="2" type="ORF">HannXRQ_Chr15g0477801</name>
    <name evidence="1" type="ORF">HanXRQr2_Chr15g0688811</name>
</gene>
<keyword evidence="3" id="KW-1185">Reference proteome</keyword>
<reference evidence="1 3" key="1">
    <citation type="journal article" date="2017" name="Nature">
        <title>The sunflower genome provides insights into oil metabolism, flowering and Asterid evolution.</title>
        <authorList>
            <person name="Badouin H."/>
            <person name="Gouzy J."/>
            <person name="Grassa C.J."/>
            <person name="Murat F."/>
            <person name="Staton S.E."/>
            <person name="Cottret L."/>
            <person name="Lelandais-Briere C."/>
            <person name="Owens G.L."/>
            <person name="Carrere S."/>
            <person name="Mayjonade B."/>
            <person name="Legrand L."/>
            <person name="Gill N."/>
            <person name="Kane N.C."/>
            <person name="Bowers J.E."/>
            <person name="Hubner S."/>
            <person name="Bellec A."/>
            <person name="Berard A."/>
            <person name="Berges H."/>
            <person name="Blanchet N."/>
            <person name="Boniface M.C."/>
            <person name="Brunel D."/>
            <person name="Catrice O."/>
            <person name="Chaidir N."/>
            <person name="Claudel C."/>
            <person name="Donnadieu C."/>
            <person name="Faraut T."/>
            <person name="Fievet G."/>
            <person name="Helmstetter N."/>
            <person name="King M."/>
            <person name="Knapp S.J."/>
            <person name="Lai Z."/>
            <person name="Le Paslier M.C."/>
            <person name="Lippi Y."/>
            <person name="Lorenzon L."/>
            <person name="Mandel J.R."/>
            <person name="Marage G."/>
            <person name="Marchand G."/>
            <person name="Marquand E."/>
            <person name="Bret-Mestries E."/>
            <person name="Morien E."/>
            <person name="Nambeesan S."/>
            <person name="Nguyen T."/>
            <person name="Pegot-Espagnet P."/>
            <person name="Pouilly N."/>
            <person name="Raftis F."/>
            <person name="Sallet E."/>
            <person name="Schiex T."/>
            <person name="Thomas J."/>
            <person name="Vandecasteele C."/>
            <person name="Vares D."/>
            <person name="Vear F."/>
            <person name="Vautrin S."/>
            <person name="Crespi M."/>
            <person name="Mangin B."/>
            <person name="Burke J.M."/>
            <person name="Salse J."/>
            <person name="Munos S."/>
            <person name="Vincourt P."/>
            <person name="Rieseberg L.H."/>
            <person name="Langlade N.B."/>
        </authorList>
    </citation>
    <scope>NUCLEOTIDE SEQUENCE [LARGE SCALE GENOMIC DNA]</scope>
    <source>
        <strain evidence="3">cv. SF193</strain>
        <tissue evidence="1">Leaves</tissue>
    </source>
</reference>
<proteinExistence type="predicted"/>
<accession>A0A251S8G9</accession>
<dbReference type="Proteomes" id="UP000215914">
    <property type="component" value="Chromosome 15"/>
</dbReference>
<dbReference type="EMBL" id="CM007904">
    <property type="protein sequence ID" value="OTF94958.1"/>
    <property type="molecule type" value="Genomic_DNA"/>
</dbReference>
<name>A0A251S8G9_HELAN</name>
<reference evidence="2" key="2">
    <citation type="submission" date="2017-02" db="EMBL/GenBank/DDBJ databases">
        <title>Sunflower complete genome.</title>
        <authorList>
            <person name="Langlade N."/>
            <person name="Munos S."/>
        </authorList>
    </citation>
    <scope>NUCLEOTIDE SEQUENCE [LARGE SCALE GENOMIC DNA]</scope>
    <source>
        <tissue evidence="2">Leaves</tissue>
    </source>
</reference>
<dbReference type="EMBL" id="MNCJ02000330">
    <property type="protein sequence ID" value="KAF5764162.1"/>
    <property type="molecule type" value="Genomic_DNA"/>
</dbReference>
<dbReference type="Gramene" id="mRNA:HanXRQr2_Chr15g0688811">
    <property type="protein sequence ID" value="CDS:HanXRQr2_Chr15g0688811.1"/>
    <property type="gene ID" value="HanXRQr2_Chr15g0688811"/>
</dbReference>